<feature type="region of interest" description="Disordered" evidence="1">
    <location>
        <begin position="117"/>
        <end position="150"/>
    </location>
</feature>
<gene>
    <name evidence="2" type="ORF">I553_8878</name>
</gene>
<accession>X8CL76</accession>
<proteinExistence type="predicted"/>
<comment type="caution">
    <text evidence="2">The sequence shown here is derived from an EMBL/GenBank/DDBJ whole genome shotgun (WGS) entry which is preliminary data.</text>
</comment>
<dbReference type="SUPFAM" id="SSF53756">
    <property type="entry name" value="UDP-Glycosyltransferase/glycogen phosphorylase"/>
    <property type="match status" value="1"/>
</dbReference>
<sequence>MPYGLDTRKPLQAQRDFSTHLFRNPWRMRDLIRLWREVGNLVAQCRVMMNTTLASLADGADLLVTGQGFEELASNVAEYHDIPLATLHYFPARVNSHFIPLRRRHWPAPRCESMSGGIGAGRRGDKTHSATHLACQGRRNPRRGGSPRADHWKFRPTTSFAFPA</sequence>
<evidence type="ECO:0000313" key="2">
    <source>
        <dbReference type="EMBL" id="EUA56824.1"/>
    </source>
</evidence>
<protein>
    <submittedName>
        <fullName evidence="2">Glycosyltransferase family 28 N-terminal domain protein</fullName>
    </submittedName>
</protein>
<dbReference type="GO" id="GO:0016740">
    <property type="term" value="F:transferase activity"/>
    <property type="evidence" value="ECO:0007669"/>
    <property type="project" value="UniProtKB-KW"/>
</dbReference>
<dbReference type="EMBL" id="JAOB01000029">
    <property type="protein sequence ID" value="EUA56824.1"/>
    <property type="molecule type" value="Genomic_DNA"/>
</dbReference>
<keyword evidence="2" id="KW-0808">Transferase</keyword>
<evidence type="ECO:0000256" key="1">
    <source>
        <dbReference type="SAM" id="MobiDB-lite"/>
    </source>
</evidence>
<dbReference type="AlphaFoldDB" id="X8CL76"/>
<dbReference type="PATRIC" id="fig|1299334.3.peg.2962"/>
<reference evidence="2" key="1">
    <citation type="submission" date="2014-01" db="EMBL/GenBank/DDBJ databases">
        <authorList>
            <person name="Brown-Elliot B."/>
            <person name="Wallace R."/>
            <person name="Lenaerts A."/>
            <person name="Ordway D."/>
            <person name="DeGroote M.A."/>
            <person name="Parker T."/>
            <person name="Sizemore C."/>
            <person name="Tallon L.J."/>
            <person name="Sadzewicz L.K."/>
            <person name="Sengamalay N."/>
            <person name="Fraser C.M."/>
            <person name="Hine E."/>
            <person name="Shefchek K.A."/>
            <person name="Das S.P."/>
            <person name="Tettelin H."/>
        </authorList>
    </citation>
    <scope>NUCLEOTIDE SEQUENCE [LARGE SCALE GENOMIC DNA]</scope>
    <source>
        <strain evidence="2">4042</strain>
    </source>
</reference>
<organism evidence="2">
    <name type="scientific">Mycobacterium xenopi 4042</name>
    <dbReference type="NCBI Taxonomy" id="1299334"/>
    <lineage>
        <taxon>Bacteria</taxon>
        <taxon>Bacillati</taxon>
        <taxon>Actinomycetota</taxon>
        <taxon>Actinomycetes</taxon>
        <taxon>Mycobacteriales</taxon>
        <taxon>Mycobacteriaceae</taxon>
        <taxon>Mycobacterium</taxon>
    </lineage>
</organism>
<name>X8CL76_MYCXE</name>
<dbReference type="Gene3D" id="3.40.50.2000">
    <property type="entry name" value="Glycogen Phosphorylase B"/>
    <property type="match status" value="1"/>
</dbReference>